<accession>A0A926HQ93</accession>
<reference evidence="1" key="1">
    <citation type="submission" date="2020-08" db="EMBL/GenBank/DDBJ databases">
        <title>Genome public.</title>
        <authorList>
            <person name="Liu C."/>
            <person name="Sun Q."/>
        </authorList>
    </citation>
    <scope>NUCLEOTIDE SEQUENCE</scope>
    <source>
        <strain evidence="1">NSJ-40</strain>
    </source>
</reference>
<evidence type="ECO:0000313" key="1">
    <source>
        <dbReference type="EMBL" id="MBC8532489.1"/>
    </source>
</evidence>
<name>A0A926HQ93_9FIRM</name>
<dbReference type="AlphaFoldDB" id="A0A926HQ93"/>
<comment type="caution">
    <text evidence="1">The sequence shown here is derived from an EMBL/GenBank/DDBJ whole genome shotgun (WGS) entry which is preliminary data.</text>
</comment>
<dbReference type="Proteomes" id="UP000651482">
    <property type="component" value="Unassembled WGS sequence"/>
</dbReference>
<protein>
    <submittedName>
        <fullName evidence="1">Uncharacterized protein</fullName>
    </submittedName>
</protein>
<evidence type="ECO:0000313" key="2">
    <source>
        <dbReference type="Proteomes" id="UP000651482"/>
    </source>
</evidence>
<dbReference type="EMBL" id="JACRSN010000001">
    <property type="protein sequence ID" value="MBC8532489.1"/>
    <property type="molecule type" value="Genomic_DNA"/>
</dbReference>
<proteinExistence type="predicted"/>
<dbReference type="RefSeq" id="WP_249317682.1">
    <property type="nucleotide sequence ID" value="NZ_JACRSN010000001.1"/>
</dbReference>
<sequence>MAGASRVLAEMAGKSPQKILWQIPQLAQFCPPDPISAFVNQRQDKQIENGPQSGSLSGFEDHFLFAWVLVCRFLKSGYCFGKTEPEYKKNREIRTLQKMKP</sequence>
<keyword evidence="2" id="KW-1185">Reference proteome</keyword>
<gene>
    <name evidence="1" type="ORF">IAG03_00440</name>
</gene>
<organism evidence="1 2">
    <name type="scientific">Yeguia hominis</name>
    <dbReference type="NCBI Taxonomy" id="2763662"/>
    <lineage>
        <taxon>Bacteria</taxon>
        <taxon>Bacillati</taxon>
        <taxon>Bacillota</taxon>
        <taxon>Clostridia</taxon>
        <taxon>Eubacteriales</taxon>
        <taxon>Yeguiaceae</taxon>
        <taxon>Yeguia</taxon>
    </lineage>
</organism>